<accession>A0AB35K1V3</accession>
<reference evidence="1" key="1">
    <citation type="submission" date="2022-12" db="EMBL/GenBank/DDBJ databases">
        <title>Acinetobacter lactucae: Emerging opportunistic pathogenic species of genus Acinetobacter isolated from immunocompromised patients in clinical settings of India.</title>
        <authorList>
            <person name="Amar A.K."/>
            <person name="Sawant A.R."/>
            <person name="Meera M."/>
            <person name="Tomar A."/>
            <person name="Sistla S."/>
            <person name="Prashanth K."/>
        </authorList>
    </citation>
    <scope>NUCLEOTIDE SEQUENCE</scope>
    <source>
        <strain evidence="1">PKAL1828C</strain>
    </source>
</reference>
<sequence length="48" mass="5801">MDEFIEWVKSTPHYKNLIFMHGDKLFIRENGVFKILAIQLAYEAWTKK</sequence>
<gene>
    <name evidence="1" type="ORF">M0O54_09400</name>
</gene>
<dbReference type="RefSeq" id="WP_274579096.1">
    <property type="nucleotide sequence ID" value="NZ_JALNTG010000031.1"/>
</dbReference>
<evidence type="ECO:0000313" key="1">
    <source>
        <dbReference type="EMBL" id="MDD9320331.1"/>
    </source>
</evidence>
<proteinExistence type="predicted"/>
<evidence type="ECO:0000313" key="2">
    <source>
        <dbReference type="Proteomes" id="UP001150055"/>
    </source>
</evidence>
<dbReference type="Proteomes" id="UP001150055">
    <property type="component" value="Unassembled WGS sequence"/>
</dbReference>
<dbReference type="AlphaFoldDB" id="A0AB35K1V3"/>
<comment type="caution">
    <text evidence="1">The sequence shown here is derived from an EMBL/GenBank/DDBJ whole genome shotgun (WGS) entry which is preliminary data.</text>
</comment>
<dbReference type="EMBL" id="JALNTG010000031">
    <property type="protein sequence ID" value="MDD9320331.1"/>
    <property type="molecule type" value="Genomic_DNA"/>
</dbReference>
<evidence type="ECO:0008006" key="3">
    <source>
        <dbReference type="Google" id="ProtNLM"/>
    </source>
</evidence>
<protein>
    <recommendedName>
        <fullName evidence="3">Excisionase</fullName>
    </recommendedName>
</protein>
<organism evidence="1 2">
    <name type="scientific">Acinetobacter lactucae</name>
    <dbReference type="NCBI Taxonomy" id="1785128"/>
    <lineage>
        <taxon>Bacteria</taxon>
        <taxon>Pseudomonadati</taxon>
        <taxon>Pseudomonadota</taxon>
        <taxon>Gammaproteobacteria</taxon>
        <taxon>Moraxellales</taxon>
        <taxon>Moraxellaceae</taxon>
        <taxon>Acinetobacter</taxon>
        <taxon>Acinetobacter calcoaceticus/baumannii complex</taxon>
    </lineage>
</organism>
<name>A0AB35K1V3_9GAMM</name>